<dbReference type="Proteomes" id="UP001556367">
    <property type="component" value="Unassembled WGS sequence"/>
</dbReference>
<feature type="compositionally biased region" description="Polar residues" evidence="1">
    <location>
        <begin position="469"/>
        <end position="480"/>
    </location>
</feature>
<accession>A0ABR3JJ03</accession>
<organism evidence="2 3">
    <name type="scientific">Hohenbuehelia grisea</name>
    <dbReference type="NCBI Taxonomy" id="104357"/>
    <lineage>
        <taxon>Eukaryota</taxon>
        <taxon>Fungi</taxon>
        <taxon>Dikarya</taxon>
        <taxon>Basidiomycota</taxon>
        <taxon>Agaricomycotina</taxon>
        <taxon>Agaricomycetes</taxon>
        <taxon>Agaricomycetidae</taxon>
        <taxon>Agaricales</taxon>
        <taxon>Pleurotineae</taxon>
        <taxon>Pleurotaceae</taxon>
        <taxon>Hohenbuehelia</taxon>
    </lineage>
</organism>
<feature type="compositionally biased region" description="Polar residues" evidence="1">
    <location>
        <begin position="441"/>
        <end position="456"/>
    </location>
</feature>
<evidence type="ECO:0000313" key="2">
    <source>
        <dbReference type="EMBL" id="KAL0955120.1"/>
    </source>
</evidence>
<protein>
    <submittedName>
        <fullName evidence="2">Uncharacterized protein</fullName>
    </submittedName>
</protein>
<keyword evidence="3" id="KW-1185">Reference proteome</keyword>
<feature type="region of interest" description="Disordered" evidence="1">
    <location>
        <begin position="169"/>
        <end position="213"/>
    </location>
</feature>
<evidence type="ECO:0000313" key="3">
    <source>
        <dbReference type="Proteomes" id="UP001556367"/>
    </source>
</evidence>
<comment type="caution">
    <text evidence="2">The sequence shown here is derived from an EMBL/GenBank/DDBJ whole genome shotgun (WGS) entry which is preliminary data.</text>
</comment>
<proteinExistence type="predicted"/>
<feature type="compositionally biased region" description="Basic and acidic residues" evidence="1">
    <location>
        <begin position="169"/>
        <end position="179"/>
    </location>
</feature>
<feature type="compositionally biased region" description="Basic and acidic residues" evidence="1">
    <location>
        <begin position="345"/>
        <end position="367"/>
    </location>
</feature>
<name>A0ABR3JJ03_9AGAR</name>
<gene>
    <name evidence="2" type="ORF">HGRIS_004035</name>
</gene>
<sequence>MSLDQNLFTLIVSPNKDDPSVIDLVDPAGTIHYRKQRIPGQEYNVEVYDFASASLLIKAIAPSSTSKVKTLELCNPTSVVELKYTGTLSFRWSFKWEEHEFEWKREECYMIRKPDPPVMVAVTKEPAGRLKSTSIQILDYNLNRFDINDRKGLEIVMLTALLTFHDSNDSYHGTPKEEGTPTTSLMGSRKVSGNEVSSRPVPPPKPAPKTGVDRVAEIQAARGEYNEIMVEEEGSIDDYGQYCFGLLKDDAMLFITIRSASAEQVPKVLQVVEQTKRIRHKAGMDDELHQYVLYDTVQTPQKGPRRIKLDDDASKGKNKYTPPNSLAVHISKIPMPELQPKATVHGKEVGKNDKEDKKKEKKKEKEDKKKKKDDKKGRSPSPSPTRLPPKANKLTRPSTSPASNSRVHAHQVHPNQPSPSPSQLNNPGIYAAAPPKHPQLSIPQGSQNRPQTSPGPSSMPRPQKPSGHGHSQSFSYQGPQPSLYGPYAPALHPSYPNQGGPITRPPYPPSSNASGSWYGAGVPAPPPPPPPPPGPQQGNASQNPLATATSMVQGFLGALQRR</sequence>
<feature type="region of interest" description="Disordered" evidence="1">
    <location>
        <begin position="297"/>
        <end position="562"/>
    </location>
</feature>
<evidence type="ECO:0000256" key="1">
    <source>
        <dbReference type="SAM" id="MobiDB-lite"/>
    </source>
</evidence>
<reference evidence="3" key="1">
    <citation type="submission" date="2024-06" db="EMBL/GenBank/DDBJ databases">
        <title>Multi-omics analyses provide insights into the biosynthesis of the anticancer antibiotic pleurotin in Hohenbuehelia grisea.</title>
        <authorList>
            <person name="Weaver J.A."/>
            <person name="Alberti F."/>
        </authorList>
    </citation>
    <scope>NUCLEOTIDE SEQUENCE [LARGE SCALE GENOMIC DNA]</scope>
    <source>
        <strain evidence="3">T-177</strain>
    </source>
</reference>
<feature type="compositionally biased region" description="Pro residues" evidence="1">
    <location>
        <begin position="523"/>
        <end position="535"/>
    </location>
</feature>
<feature type="compositionally biased region" description="Polar residues" evidence="1">
    <location>
        <begin position="395"/>
        <end position="406"/>
    </location>
</feature>
<dbReference type="EMBL" id="JASNQZ010000007">
    <property type="protein sequence ID" value="KAL0955120.1"/>
    <property type="molecule type" value="Genomic_DNA"/>
</dbReference>